<keyword evidence="14" id="KW-0443">Lipid metabolism</keyword>
<comment type="catalytic activity">
    <reaction evidence="25">
        <text>dodecanal + NADP(+) = (2E)-dodecenal + NADPH + H(+)</text>
        <dbReference type="Rhea" id="RHEA:50784"/>
        <dbReference type="ChEBI" id="CHEBI:15378"/>
        <dbReference type="ChEBI" id="CHEBI:27836"/>
        <dbReference type="ChEBI" id="CHEBI:57783"/>
        <dbReference type="ChEBI" id="CHEBI:58349"/>
        <dbReference type="ChEBI" id="CHEBI:133741"/>
    </reaction>
    <physiologicalReaction direction="right-to-left" evidence="25">
        <dbReference type="Rhea" id="RHEA:50786"/>
    </physiologicalReaction>
</comment>
<evidence type="ECO:0000256" key="32">
    <source>
        <dbReference type="ARBA" id="ARBA00049070"/>
    </source>
</evidence>
<evidence type="ECO:0000256" key="20">
    <source>
        <dbReference type="ARBA" id="ARBA00047461"/>
    </source>
</evidence>
<evidence type="ECO:0000256" key="8">
    <source>
        <dbReference type="ARBA" id="ARBA00022501"/>
    </source>
</evidence>
<name>A0A6M2DG23_XENCH</name>
<comment type="catalytic activity">
    <reaction evidence="28">
        <text>4-hydroxynonanal + NADP(+) = (E)-4-hydroxynon-2-enal + NADPH + H(+)</text>
        <dbReference type="Rhea" id="RHEA:64736"/>
        <dbReference type="ChEBI" id="CHEBI:15378"/>
        <dbReference type="ChEBI" id="CHEBI:57783"/>
        <dbReference type="ChEBI" id="CHEBI:58349"/>
        <dbReference type="ChEBI" id="CHEBI:58968"/>
        <dbReference type="ChEBI" id="CHEBI:156112"/>
    </reaction>
    <physiologicalReaction direction="right-to-left" evidence="28">
        <dbReference type="Rhea" id="RHEA:64738"/>
    </physiologicalReaction>
</comment>
<evidence type="ECO:0000256" key="30">
    <source>
        <dbReference type="ARBA" id="ARBA00048953"/>
    </source>
</evidence>
<keyword evidence="10" id="KW-0276">Fatty acid metabolism</keyword>
<evidence type="ECO:0000256" key="9">
    <source>
        <dbReference type="ARBA" id="ARBA00022553"/>
    </source>
</evidence>
<comment type="catalytic activity">
    <reaction evidence="34">
        <text>hexanal + NADP(+) = (E)-hex-2-enal + NADPH + H(+)</text>
        <dbReference type="Rhea" id="RHEA:50776"/>
        <dbReference type="ChEBI" id="CHEBI:15378"/>
        <dbReference type="ChEBI" id="CHEBI:28913"/>
        <dbReference type="ChEBI" id="CHEBI:57783"/>
        <dbReference type="ChEBI" id="CHEBI:58349"/>
        <dbReference type="ChEBI" id="CHEBI:88528"/>
    </reaction>
    <physiologicalReaction direction="right-to-left" evidence="34">
        <dbReference type="Rhea" id="RHEA:50778"/>
    </physiologicalReaction>
</comment>
<dbReference type="PANTHER" id="PTHR43205:SF7">
    <property type="entry name" value="PROSTAGLANDIN REDUCTASE 1"/>
    <property type="match status" value="1"/>
</dbReference>
<dbReference type="GO" id="GO:0032440">
    <property type="term" value="F:2-alkenal reductase [NAD(P)H] activity"/>
    <property type="evidence" value="ECO:0007669"/>
    <property type="project" value="UniProtKB-EC"/>
</dbReference>
<comment type="similarity">
    <text evidence="2">Belongs to the NADP-dependent oxidoreductase L4BD family.</text>
</comment>
<evidence type="ECO:0000256" key="14">
    <source>
        <dbReference type="ARBA" id="ARBA00023098"/>
    </source>
</evidence>
<evidence type="ECO:0000256" key="31">
    <source>
        <dbReference type="ARBA" id="ARBA00049068"/>
    </source>
</evidence>
<comment type="subcellular location">
    <subcellularLocation>
        <location evidence="1">Cytoplasm</location>
    </subcellularLocation>
</comment>
<evidence type="ECO:0000256" key="24">
    <source>
        <dbReference type="ARBA" id="ARBA00047878"/>
    </source>
</evidence>
<evidence type="ECO:0000256" key="12">
    <source>
        <dbReference type="ARBA" id="ARBA00022990"/>
    </source>
</evidence>
<protein>
    <recommendedName>
        <fullName evidence="6">Prostaglandin reductase 1</fullName>
        <ecNumber evidence="4">1.3.1.48</ecNumber>
        <ecNumber evidence="5">1.3.1.74</ecNumber>
    </recommendedName>
    <alternativeName>
        <fullName evidence="19">15-oxoprostaglandin 13-reductase</fullName>
    </alternativeName>
    <alternativeName>
        <fullName evidence="17">Dithiolethione-inducible gene 1 protein</fullName>
    </alternativeName>
    <alternativeName>
        <fullName evidence="16">Leukotriene B4 12-hydroxydehydrogenase</fullName>
    </alternativeName>
    <alternativeName>
        <fullName evidence="18">NAD(P)H-dependent alkenal/one oxidoreductase</fullName>
    </alternativeName>
</protein>
<evidence type="ECO:0000313" key="36">
    <source>
        <dbReference type="EMBL" id="NOV44071.1"/>
    </source>
</evidence>
<evidence type="ECO:0000256" key="29">
    <source>
        <dbReference type="ARBA" id="ARBA00048591"/>
    </source>
</evidence>
<evidence type="ECO:0000256" key="26">
    <source>
        <dbReference type="ARBA" id="ARBA00048066"/>
    </source>
</evidence>
<evidence type="ECO:0000256" key="23">
    <source>
        <dbReference type="ARBA" id="ARBA00047871"/>
    </source>
</evidence>
<dbReference type="Gene3D" id="3.90.180.10">
    <property type="entry name" value="Medium-chain alcohol dehydrogenases, catalytic domain"/>
    <property type="match status" value="1"/>
</dbReference>
<comment type="catalytic activity">
    <reaction evidence="30">
        <text>6-trans-leukotriene B4 + NADP(+) = 12-oxo-(5S)-hydroxy-(6E,8E,10E,14Z)-eicosatetraenoate + NADPH + H(+)</text>
        <dbReference type="Rhea" id="RHEA:51204"/>
        <dbReference type="ChEBI" id="CHEBI:15378"/>
        <dbReference type="ChEBI" id="CHEBI:57783"/>
        <dbReference type="ChEBI" id="CHEBI:58349"/>
        <dbReference type="ChEBI" id="CHEBI:90723"/>
        <dbReference type="ChEBI" id="CHEBI:133974"/>
    </reaction>
    <physiologicalReaction direction="left-to-right" evidence="30">
        <dbReference type="Rhea" id="RHEA:51205"/>
    </physiologicalReaction>
</comment>
<dbReference type="CDD" id="cd08294">
    <property type="entry name" value="leukotriene_B4_DH_like"/>
    <property type="match status" value="1"/>
</dbReference>
<keyword evidence="7" id="KW-0963">Cytoplasm</keyword>
<keyword evidence="15" id="KW-0379">Hydroxylation</keyword>
<evidence type="ECO:0000256" key="22">
    <source>
        <dbReference type="ARBA" id="ARBA00047742"/>
    </source>
</evidence>
<comment type="catalytic activity">
    <reaction evidence="21">
        <text>decanal + NADP(+) = (2E)-decenal + NADPH + H(+)</text>
        <dbReference type="Rhea" id="RHEA:50612"/>
        <dbReference type="ChEBI" id="CHEBI:15378"/>
        <dbReference type="ChEBI" id="CHEBI:31457"/>
        <dbReference type="ChEBI" id="CHEBI:57783"/>
        <dbReference type="ChEBI" id="CHEBI:58349"/>
        <dbReference type="ChEBI" id="CHEBI:133455"/>
    </reaction>
    <physiologicalReaction direction="right-to-left" evidence="21">
        <dbReference type="Rhea" id="RHEA:50614"/>
    </physiologicalReaction>
</comment>
<evidence type="ECO:0000256" key="11">
    <source>
        <dbReference type="ARBA" id="ARBA00022857"/>
    </source>
</evidence>
<dbReference type="SMART" id="SM00829">
    <property type="entry name" value="PKS_ER"/>
    <property type="match status" value="1"/>
</dbReference>
<evidence type="ECO:0000256" key="18">
    <source>
        <dbReference type="ARBA" id="ARBA00032297"/>
    </source>
</evidence>
<dbReference type="FunFam" id="3.40.50.720:FF:000121">
    <property type="entry name" value="Prostaglandin reductase 2"/>
    <property type="match status" value="1"/>
</dbReference>
<dbReference type="SUPFAM" id="SSF51735">
    <property type="entry name" value="NAD(P)-binding Rossmann-fold domains"/>
    <property type="match status" value="1"/>
</dbReference>
<comment type="catalytic activity">
    <reaction evidence="32">
        <text>13,14-dihydro-15-oxo-prostaglandin E1 + NADP(+) = 15-oxoprostaglandin E1 + NADPH + H(+)</text>
        <dbReference type="Rhea" id="RHEA:50584"/>
        <dbReference type="ChEBI" id="CHEBI:15378"/>
        <dbReference type="ChEBI" id="CHEBI:57401"/>
        <dbReference type="ChEBI" id="CHEBI:57783"/>
        <dbReference type="ChEBI" id="CHEBI:58349"/>
        <dbReference type="ChEBI" id="CHEBI:133408"/>
    </reaction>
    <physiologicalReaction direction="right-to-left" evidence="32">
        <dbReference type="Rhea" id="RHEA:50586"/>
    </physiologicalReaction>
</comment>
<dbReference type="InterPro" id="IPR041694">
    <property type="entry name" value="ADH_N_2"/>
</dbReference>
<evidence type="ECO:0000256" key="5">
    <source>
        <dbReference type="ARBA" id="ARBA00012410"/>
    </source>
</evidence>
<dbReference type="Pfam" id="PF16884">
    <property type="entry name" value="ADH_N_2"/>
    <property type="match status" value="1"/>
</dbReference>
<evidence type="ECO:0000256" key="6">
    <source>
        <dbReference type="ARBA" id="ARBA00020651"/>
    </source>
</evidence>
<evidence type="ECO:0000256" key="27">
    <source>
        <dbReference type="ARBA" id="ARBA00048290"/>
    </source>
</evidence>
<evidence type="ECO:0000256" key="34">
    <source>
        <dbReference type="ARBA" id="ARBA00049368"/>
    </source>
</evidence>
<reference evidence="36" key="1">
    <citation type="submission" date="2020-03" db="EMBL/GenBank/DDBJ databases">
        <title>Transcriptomic Profiling of the Digestive Tract of the Rat Flea, Xenopsylla cheopis, Following Blood Feeding and Infection with Yersinia pestis.</title>
        <authorList>
            <person name="Bland D.M."/>
            <person name="Martens C.A."/>
            <person name="Virtaneva K."/>
            <person name="Kanakabandi K."/>
            <person name="Long D."/>
            <person name="Rosenke R."/>
            <person name="Saturday G.A."/>
            <person name="Hoyt F.H."/>
            <person name="Bruno D.P."/>
            <person name="Ribeiro J.M.C."/>
            <person name="Hinnebusch J."/>
        </authorList>
    </citation>
    <scope>NUCLEOTIDE SEQUENCE</scope>
</reference>
<comment type="catalytic activity">
    <reaction evidence="27">
        <text>13,14-dihydro-15-oxo-PGF2alpha + NADP(+) = 15-oxoprostaglandin F2alpha + NADPH + H(+)</text>
        <dbReference type="Rhea" id="RHEA:50588"/>
        <dbReference type="ChEBI" id="CHEBI:15378"/>
        <dbReference type="ChEBI" id="CHEBI:57783"/>
        <dbReference type="ChEBI" id="CHEBI:58349"/>
        <dbReference type="ChEBI" id="CHEBI:133374"/>
        <dbReference type="ChEBI" id="CHEBI:133409"/>
    </reaction>
    <physiologicalReaction direction="right-to-left" evidence="27">
        <dbReference type="Rhea" id="RHEA:50590"/>
    </physiologicalReaction>
</comment>
<evidence type="ECO:0000256" key="17">
    <source>
        <dbReference type="ARBA" id="ARBA00032255"/>
    </source>
</evidence>
<comment type="catalytic activity">
    <reaction evidence="24">
        <text>13,14-dihydro-15-oxo-prostaglandin F1alpha + NADP(+) = 15-oxoprostaglandin F1alpha + NADPH + H(+)</text>
        <dbReference type="Rhea" id="RHEA:50592"/>
        <dbReference type="ChEBI" id="CHEBI:15378"/>
        <dbReference type="ChEBI" id="CHEBI:57783"/>
        <dbReference type="ChEBI" id="CHEBI:58349"/>
        <dbReference type="ChEBI" id="CHEBI:79072"/>
        <dbReference type="ChEBI" id="CHEBI:133411"/>
    </reaction>
    <physiologicalReaction direction="right-to-left" evidence="24">
        <dbReference type="Rhea" id="RHEA:50594"/>
    </physiologicalReaction>
</comment>
<dbReference type="InterPro" id="IPR020843">
    <property type="entry name" value="ER"/>
</dbReference>
<evidence type="ECO:0000256" key="33">
    <source>
        <dbReference type="ARBA" id="ARBA00049179"/>
    </source>
</evidence>
<dbReference type="GO" id="GO:0005737">
    <property type="term" value="C:cytoplasm"/>
    <property type="evidence" value="ECO:0007669"/>
    <property type="project" value="UniProtKB-SubCell"/>
</dbReference>
<dbReference type="AlphaFoldDB" id="A0A6M2DG23"/>
<dbReference type="InterPro" id="IPR045010">
    <property type="entry name" value="MDR_fam"/>
</dbReference>
<keyword evidence="9" id="KW-0597">Phosphoprotein</keyword>
<comment type="catalytic activity">
    <reaction evidence="31">
        <text>(5S,12S)-dihydroxy-(6E,10E,12E,14Z)-eicosatetraenoate + NADP(+) = 12-oxo-(5S)-hydroxy-(6E,8E,10E,14Z)-eicosatetraenoate + NADPH + H(+)</text>
        <dbReference type="Rhea" id="RHEA:51212"/>
        <dbReference type="ChEBI" id="CHEBI:15378"/>
        <dbReference type="ChEBI" id="CHEBI:57783"/>
        <dbReference type="ChEBI" id="CHEBI:58349"/>
        <dbReference type="ChEBI" id="CHEBI:133974"/>
        <dbReference type="ChEBI" id="CHEBI:133975"/>
    </reaction>
    <physiologicalReaction direction="left-to-right" evidence="31">
        <dbReference type="Rhea" id="RHEA:51213"/>
    </physiologicalReaction>
</comment>
<dbReference type="EC" id="1.3.1.74" evidence="5"/>
<evidence type="ECO:0000256" key="28">
    <source>
        <dbReference type="ARBA" id="ARBA00048387"/>
    </source>
</evidence>
<comment type="catalytic activity">
    <reaction evidence="23">
        <text>leukotriene B4 + NADP(+) = 12-oxo-leukotriene B4 + NADPH + H(+)</text>
        <dbReference type="Rhea" id="RHEA:50608"/>
        <dbReference type="ChEBI" id="CHEBI:15378"/>
        <dbReference type="ChEBI" id="CHEBI:57461"/>
        <dbReference type="ChEBI" id="CHEBI:57783"/>
        <dbReference type="ChEBI" id="CHEBI:58349"/>
        <dbReference type="ChEBI" id="CHEBI:133309"/>
    </reaction>
    <physiologicalReaction direction="left-to-right" evidence="23">
        <dbReference type="Rhea" id="RHEA:50609"/>
    </physiologicalReaction>
</comment>
<sequence length="334" mass="36541">MVKAKKFVYAKRFEGEPKLTDFKLVEEELPALQDGEYLCEAQYLSVDPYMRAYMIRYPVGVTMIGAQIAKILESKNPKFPVGKLVYGDFGWTSHSVVGPNKEGMMTQPYLLPDLGEIPPSYCLGALGMPGNTAYFGFLEICQPKEGETVVITGAAGAVGNQVGQIAKIKGCKVIGFAGSDAKCNWLKNDLGFDHAFNYKTVDAAKALKEAAPNGVDCYFDNVGGDLSAIIMNQMNVRGRISVCGAISAYNADVTKMTLAPIVQPILIFKELKMEGFLVTRWLSRWMEGIQQNAAWIGEGKLKVRETITDGFENIPQAFIDMLRGANTGKAVVKC</sequence>
<accession>A0A6M2DG23</accession>
<organism evidence="36">
    <name type="scientific">Xenopsylla cheopis</name>
    <name type="common">Oriental rat flea</name>
    <name type="synonym">Pulex cheopis</name>
    <dbReference type="NCBI Taxonomy" id="163159"/>
    <lineage>
        <taxon>Eukaryota</taxon>
        <taxon>Metazoa</taxon>
        <taxon>Ecdysozoa</taxon>
        <taxon>Arthropoda</taxon>
        <taxon>Hexapoda</taxon>
        <taxon>Insecta</taxon>
        <taxon>Pterygota</taxon>
        <taxon>Neoptera</taxon>
        <taxon>Endopterygota</taxon>
        <taxon>Siphonaptera</taxon>
        <taxon>Pulicidae</taxon>
        <taxon>Xenopsyllinae</taxon>
        <taxon>Xenopsylla</taxon>
    </lineage>
</organism>
<keyword evidence="13" id="KW-0560">Oxidoreductase</keyword>
<dbReference type="EC" id="1.3.1.48" evidence="4"/>
<dbReference type="SUPFAM" id="SSF50129">
    <property type="entry name" value="GroES-like"/>
    <property type="match status" value="2"/>
</dbReference>
<evidence type="ECO:0000256" key="16">
    <source>
        <dbReference type="ARBA" id="ARBA00031851"/>
    </source>
</evidence>
<comment type="catalytic activity">
    <reaction evidence="20">
        <text>octanal + NADP(+) = (2E)-octenal + NADPH + H(+)</text>
        <dbReference type="Rhea" id="RHEA:50780"/>
        <dbReference type="ChEBI" id="CHEBI:15378"/>
        <dbReference type="ChEBI" id="CHEBI:17935"/>
        <dbReference type="ChEBI" id="CHEBI:57783"/>
        <dbReference type="ChEBI" id="CHEBI:58349"/>
        <dbReference type="ChEBI" id="CHEBI:61748"/>
    </reaction>
    <physiologicalReaction direction="right-to-left" evidence="20">
        <dbReference type="Rhea" id="RHEA:50782"/>
    </physiologicalReaction>
</comment>
<evidence type="ECO:0000256" key="3">
    <source>
        <dbReference type="ARBA" id="ARBA00011852"/>
    </source>
</evidence>
<evidence type="ECO:0000256" key="13">
    <source>
        <dbReference type="ARBA" id="ARBA00023002"/>
    </source>
</evidence>
<evidence type="ECO:0000256" key="25">
    <source>
        <dbReference type="ARBA" id="ARBA00047903"/>
    </source>
</evidence>
<dbReference type="EMBL" id="GIIL01000345">
    <property type="protein sequence ID" value="NOV44071.1"/>
    <property type="molecule type" value="Transcribed_RNA"/>
</dbReference>
<dbReference type="GO" id="GO:0006693">
    <property type="term" value="P:prostaglandin metabolic process"/>
    <property type="evidence" value="ECO:0007669"/>
    <property type="project" value="UniProtKB-KW"/>
</dbReference>
<dbReference type="GO" id="GO:0047522">
    <property type="term" value="F:15-oxoprostaglandin 13-reductase [NAD(P)+] activity"/>
    <property type="evidence" value="ECO:0007669"/>
    <property type="project" value="UniProtKB-EC"/>
</dbReference>
<comment type="catalytic activity">
    <reaction evidence="26">
        <text>nonan-2-one + NADP(+) = (3E)-nonen-2-one + NADPH + H(+)</text>
        <dbReference type="Rhea" id="RHEA:50616"/>
        <dbReference type="ChEBI" id="CHEBI:15378"/>
        <dbReference type="ChEBI" id="CHEBI:57783"/>
        <dbReference type="ChEBI" id="CHEBI:58349"/>
        <dbReference type="ChEBI" id="CHEBI:77927"/>
        <dbReference type="ChEBI" id="CHEBI:133457"/>
    </reaction>
    <physiologicalReaction direction="right-to-left" evidence="26">
        <dbReference type="Rhea" id="RHEA:50618"/>
    </physiologicalReaction>
</comment>
<dbReference type="InterPro" id="IPR011032">
    <property type="entry name" value="GroES-like_sf"/>
</dbReference>
<evidence type="ECO:0000256" key="1">
    <source>
        <dbReference type="ARBA" id="ARBA00004496"/>
    </source>
</evidence>
<dbReference type="InterPro" id="IPR014190">
    <property type="entry name" value="PTGR1"/>
</dbReference>
<evidence type="ECO:0000256" key="21">
    <source>
        <dbReference type="ARBA" id="ARBA00047617"/>
    </source>
</evidence>
<dbReference type="InterPro" id="IPR036291">
    <property type="entry name" value="NAD(P)-bd_dom_sf"/>
</dbReference>
<dbReference type="Gene3D" id="3.40.50.720">
    <property type="entry name" value="NAD(P)-binding Rossmann-like Domain"/>
    <property type="match status" value="1"/>
</dbReference>
<comment type="catalytic activity">
    <reaction evidence="33">
        <text>an n-alkanal + NADP(+) = an alk-2-enal + NADPH + H(+)</text>
        <dbReference type="Rhea" id="RHEA:13737"/>
        <dbReference type="ChEBI" id="CHEBI:12834"/>
        <dbReference type="ChEBI" id="CHEBI:13757"/>
        <dbReference type="ChEBI" id="CHEBI:15378"/>
        <dbReference type="ChEBI" id="CHEBI:57783"/>
        <dbReference type="ChEBI" id="CHEBI:58349"/>
        <dbReference type="EC" id="1.3.1.74"/>
    </reaction>
    <physiologicalReaction direction="right-to-left" evidence="33">
        <dbReference type="Rhea" id="RHEA:13739"/>
    </physiologicalReaction>
</comment>
<keyword evidence="12" id="KW-0007">Acetylation</keyword>
<evidence type="ECO:0000256" key="10">
    <source>
        <dbReference type="ARBA" id="ARBA00022832"/>
    </source>
</evidence>
<comment type="subunit">
    <text evidence="3">Monomer or homodimer.</text>
</comment>
<dbReference type="Pfam" id="PF00107">
    <property type="entry name" value="ADH_zinc_N"/>
    <property type="match status" value="1"/>
</dbReference>
<evidence type="ECO:0000256" key="2">
    <source>
        <dbReference type="ARBA" id="ARBA00010460"/>
    </source>
</evidence>
<comment type="catalytic activity">
    <reaction evidence="22">
        <text>pentan-2-one + NADP(+) = (E)-pent-3-en-2-one + NADPH + H(+)</text>
        <dbReference type="Rhea" id="RHEA:50788"/>
        <dbReference type="ChEBI" id="CHEBI:15378"/>
        <dbReference type="ChEBI" id="CHEBI:16472"/>
        <dbReference type="ChEBI" id="CHEBI:57783"/>
        <dbReference type="ChEBI" id="CHEBI:58349"/>
        <dbReference type="ChEBI" id="CHEBI:145276"/>
    </reaction>
    <physiologicalReaction direction="right-to-left" evidence="22">
        <dbReference type="Rhea" id="RHEA:50790"/>
    </physiologicalReaction>
</comment>
<evidence type="ECO:0000256" key="4">
    <source>
        <dbReference type="ARBA" id="ARBA00011981"/>
    </source>
</evidence>
<keyword evidence="11" id="KW-0521">NADP</keyword>
<evidence type="ECO:0000256" key="7">
    <source>
        <dbReference type="ARBA" id="ARBA00022490"/>
    </source>
</evidence>
<dbReference type="PANTHER" id="PTHR43205">
    <property type="entry name" value="PROSTAGLANDIN REDUCTASE"/>
    <property type="match status" value="1"/>
</dbReference>
<proteinExistence type="inferred from homology"/>
<comment type="catalytic activity">
    <reaction evidence="29">
        <text>20-hydroxy-leukotriene B4 + NADP(+) = 12-oxo-20-hydroxy-leukotriene B4 + NADPH + H(+)</text>
        <dbReference type="Rhea" id="RHEA:51208"/>
        <dbReference type="ChEBI" id="CHEBI:15378"/>
        <dbReference type="ChEBI" id="CHEBI:57460"/>
        <dbReference type="ChEBI" id="CHEBI:57783"/>
        <dbReference type="ChEBI" id="CHEBI:58349"/>
        <dbReference type="ChEBI" id="CHEBI:133346"/>
    </reaction>
    <physiologicalReaction direction="left-to-right" evidence="29">
        <dbReference type="Rhea" id="RHEA:51209"/>
    </physiologicalReaction>
</comment>
<dbReference type="InterPro" id="IPR013149">
    <property type="entry name" value="ADH-like_C"/>
</dbReference>
<evidence type="ECO:0000256" key="15">
    <source>
        <dbReference type="ARBA" id="ARBA00023278"/>
    </source>
</evidence>
<keyword evidence="8" id="KW-0644">Prostaglandin metabolism</keyword>
<feature type="domain" description="Enoyl reductase (ER)" evidence="35">
    <location>
        <begin position="15"/>
        <end position="332"/>
    </location>
</feature>
<evidence type="ECO:0000259" key="35">
    <source>
        <dbReference type="SMART" id="SM00829"/>
    </source>
</evidence>
<evidence type="ECO:0000256" key="19">
    <source>
        <dbReference type="ARBA" id="ARBA00033119"/>
    </source>
</evidence>